<reference evidence="5" key="1">
    <citation type="submission" date="2017-02" db="EMBL/GenBank/DDBJ databases">
        <title>Complete genome sequence of Cupriavidus necator strain NH9, a 3-chlorobenzoate degrader.</title>
        <authorList>
            <person name="Moriuchi R."/>
            <person name="Dohra H."/>
            <person name="Ogawa N."/>
        </authorList>
    </citation>
    <scope>NUCLEOTIDE SEQUENCE [LARGE SCALE GENOMIC DNA]</scope>
    <source>
        <strain evidence="5">NH9</strain>
    </source>
</reference>
<name>A0A1U9UP52_CUPNE</name>
<evidence type="ECO:0000313" key="5">
    <source>
        <dbReference type="Proteomes" id="UP000189627"/>
    </source>
</evidence>
<comment type="similarity">
    <text evidence="1">Belongs to the universal stress protein A family.</text>
</comment>
<dbReference type="KEGG" id="cuh:BJN34_10710"/>
<dbReference type="SUPFAM" id="SSF52402">
    <property type="entry name" value="Adenine nucleotide alpha hydrolases-like"/>
    <property type="match status" value="1"/>
</dbReference>
<sequence length="170" mass="18363">MAIFSRILLCYDGTREGRRALLYGAELARERQAETHLLAVLDNAYWIRGFDALAAEAASIEEQSAREILAEGVKKLQACGVAAVGHLATGNAIDRISQVATQLNVDLIVLGHRRCGLLERWWAGQGHGLLLDKVPCSILVAIDPVETEAMSNPTETTGTQTDATDSAAHR</sequence>
<feature type="domain" description="UspA" evidence="3">
    <location>
        <begin position="5"/>
        <end position="140"/>
    </location>
</feature>
<dbReference type="Gene3D" id="3.40.50.620">
    <property type="entry name" value="HUPs"/>
    <property type="match status" value="1"/>
</dbReference>
<gene>
    <name evidence="4" type="ORF">BJN34_10710</name>
</gene>
<evidence type="ECO:0000256" key="2">
    <source>
        <dbReference type="SAM" id="MobiDB-lite"/>
    </source>
</evidence>
<dbReference type="PANTHER" id="PTHR46268">
    <property type="entry name" value="STRESS RESPONSE PROTEIN NHAX"/>
    <property type="match status" value="1"/>
</dbReference>
<dbReference type="EMBL" id="CP017757">
    <property type="protein sequence ID" value="AQV94359.1"/>
    <property type="molecule type" value="Genomic_DNA"/>
</dbReference>
<proteinExistence type="inferred from homology"/>
<dbReference type="InterPro" id="IPR014729">
    <property type="entry name" value="Rossmann-like_a/b/a_fold"/>
</dbReference>
<dbReference type="Pfam" id="PF00582">
    <property type="entry name" value="Usp"/>
    <property type="match status" value="1"/>
</dbReference>
<accession>A0A1U9UP52</accession>
<dbReference type="Proteomes" id="UP000189627">
    <property type="component" value="Chromosome 1"/>
</dbReference>
<dbReference type="CDD" id="cd00293">
    <property type="entry name" value="USP-like"/>
    <property type="match status" value="1"/>
</dbReference>
<dbReference type="OrthoDB" id="8564780at2"/>
<dbReference type="PANTHER" id="PTHR46268:SF6">
    <property type="entry name" value="UNIVERSAL STRESS PROTEIN UP12"/>
    <property type="match status" value="1"/>
</dbReference>
<dbReference type="AlphaFoldDB" id="A0A1U9UP52"/>
<feature type="region of interest" description="Disordered" evidence="2">
    <location>
        <begin position="149"/>
        <end position="170"/>
    </location>
</feature>
<evidence type="ECO:0000313" key="4">
    <source>
        <dbReference type="EMBL" id="AQV94359.1"/>
    </source>
</evidence>
<protein>
    <submittedName>
        <fullName evidence="4">Universal stress protein</fullName>
    </submittedName>
</protein>
<feature type="compositionally biased region" description="Low complexity" evidence="2">
    <location>
        <begin position="154"/>
        <end position="164"/>
    </location>
</feature>
<dbReference type="InterPro" id="IPR006016">
    <property type="entry name" value="UspA"/>
</dbReference>
<evidence type="ECO:0000259" key="3">
    <source>
        <dbReference type="Pfam" id="PF00582"/>
    </source>
</evidence>
<evidence type="ECO:0000256" key="1">
    <source>
        <dbReference type="ARBA" id="ARBA00008791"/>
    </source>
</evidence>
<organism evidence="4 5">
    <name type="scientific">Cupriavidus necator</name>
    <name type="common">Alcaligenes eutrophus</name>
    <name type="synonym">Ralstonia eutropha</name>
    <dbReference type="NCBI Taxonomy" id="106590"/>
    <lineage>
        <taxon>Bacteria</taxon>
        <taxon>Pseudomonadati</taxon>
        <taxon>Pseudomonadota</taxon>
        <taxon>Betaproteobacteria</taxon>
        <taxon>Burkholderiales</taxon>
        <taxon>Burkholderiaceae</taxon>
        <taxon>Cupriavidus</taxon>
    </lineage>
</organism>